<comment type="caution">
    <text evidence="8">The sequence shown here is derived from an EMBL/GenBank/DDBJ whole genome shotgun (WGS) entry which is preliminary data.</text>
</comment>
<keyword evidence="3 8" id="KW-0808">Transferase</keyword>
<dbReference type="InterPro" id="IPR002052">
    <property type="entry name" value="DNA_methylase_N6_adenine_CS"/>
</dbReference>
<dbReference type="SUPFAM" id="SSF53335">
    <property type="entry name" value="S-adenosyl-L-methionine-dependent methyltransferases"/>
    <property type="match status" value="1"/>
</dbReference>
<reference evidence="11 12" key="2">
    <citation type="journal article" date="2019" name="Nat. Med.">
        <title>A library of human gut bacterial isolates paired with longitudinal multiomics data enables mechanistic microbiome research.</title>
        <authorList>
            <person name="Poyet M."/>
            <person name="Groussin M."/>
            <person name="Gibbons S.M."/>
            <person name="Avila-Pacheco J."/>
            <person name="Jiang X."/>
            <person name="Kearney S.M."/>
            <person name="Perrotta A.R."/>
            <person name="Berdy B."/>
            <person name="Zhao S."/>
            <person name="Lieberman T.D."/>
            <person name="Swanson P.K."/>
            <person name="Smith M."/>
            <person name="Roesemann S."/>
            <person name="Alexander J.E."/>
            <person name="Rich S.A."/>
            <person name="Livny J."/>
            <person name="Vlamakis H."/>
            <person name="Clish C."/>
            <person name="Bullock K."/>
            <person name="Deik A."/>
            <person name="Scott J."/>
            <person name="Pierce K.A."/>
            <person name="Xavier R.J."/>
            <person name="Alm E.J."/>
        </authorList>
    </citation>
    <scope>NUCLEOTIDE SEQUENCE [LARGE SCALE GENOMIC DNA]</scope>
    <source>
        <strain evidence="7 11">BIOML-A140</strain>
        <strain evidence="6 12">BIOML-A141</strain>
    </source>
</reference>
<evidence type="ECO:0000313" key="8">
    <source>
        <dbReference type="EMBL" id="MDU0250631.1"/>
    </source>
</evidence>
<dbReference type="Proteomes" id="UP001181258">
    <property type="component" value="Unassembled WGS sequence"/>
</dbReference>
<dbReference type="EMBL" id="QROB01000033">
    <property type="protein sequence ID" value="RHK83925.1"/>
    <property type="molecule type" value="Genomic_DNA"/>
</dbReference>
<feature type="compositionally biased region" description="Polar residues" evidence="4">
    <location>
        <begin position="651"/>
        <end position="664"/>
    </location>
</feature>
<gene>
    <name evidence="9" type="ORF">DW043_18150</name>
    <name evidence="7" type="ORF">GAZ06_16080</name>
    <name evidence="6" type="ORF">GAZ09_17050</name>
    <name evidence="8" type="ORF">RVY68_18600</name>
</gene>
<dbReference type="Pfam" id="PF01555">
    <property type="entry name" value="N6_N4_Mtase"/>
    <property type="match status" value="1"/>
</dbReference>
<dbReference type="GO" id="GO:0008170">
    <property type="term" value="F:N-methyltransferase activity"/>
    <property type="evidence" value="ECO:0007669"/>
    <property type="project" value="InterPro"/>
</dbReference>
<name>A0A3E4KD19_PHOVU</name>
<dbReference type="Gene3D" id="3.40.50.150">
    <property type="entry name" value="Vaccinia Virus protein VP39"/>
    <property type="match status" value="1"/>
</dbReference>
<evidence type="ECO:0000313" key="7">
    <source>
        <dbReference type="EMBL" id="KAB6474834.1"/>
    </source>
</evidence>
<dbReference type="EMBL" id="WDBZ01000040">
    <property type="protein sequence ID" value="KAB6449302.1"/>
    <property type="molecule type" value="Genomic_DNA"/>
</dbReference>
<evidence type="ECO:0000256" key="2">
    <source>
        <dbReference type="ARBA" id="ARBA00022603"/>
    </source>
</evidence>
<dbReference type="GO" id="GO:0003677">
    <property type="term" value="F:DNA binding"/>
    <property type="evidence" value="ECO:0007669"/>
    <property type="project" value="InterPro"/>
</dbReference>
<evidence type="ECO:0000256" key="4">
    <source>
        <dbReference type="SAM" id="MobiDB-lite"/>
    </source>
</evidence>
<evidence type="ECO:0000313" key="10">
    <source>
        <dbReference type="Proteomes" id="UP000286392"/>
    </source>
</evidence>
<evidence type="ECO:0000313" key="13">
    <source>
        <dbReference type="Proteomes" id="UP001181258"/>
    </source>
</evidence>
<dbReference type="RefSeq" id="WP_005845240.1">
    <property type="nucleotide sequence ID" value="NZ_CAXTGH010000030.1"/>
</dbReference>
<feature type="region of interest" description="Disordered" evidence="4">
    <location>
        <begin position="647"/>
        <end position="671"/>
    </location>
</feature>
<dbReference type="InterPro" id="IPR001091">
    <property type="entry name" value="RM_Methyltransferase"/>
</dbReference>
<dbReference type="PROSITE" id="PS00092">
    <property type="entry name" value="N6_MTASE"/>
    <property type="match status" value="1"/>
</dbReference>
<evidence type="ECO:0000313" key="6">
    <source>
        <dbReference type="EMBL" id="KAB6449302.1"/>
    </source>
</evidence>
<evidence type="ECO:0000313" key="9">
    <source>
        <dbReference type="EMBL" id="RHK83925.1"/>
    </source>
</evidence>
<dbReference type="EC" id="2.1.1.-" evidence="8"/>
<dbReference type="Proteomes" id="UP000286392">
    <property type="component" value="Unassembled WGS sequence"/>
</dbReference>
<feature type="domain" description="DNA methylase N-4/N-6" evidence="5">
    <location>
        <begin position="96"/>
        <end position="461"/>
    </location>
</feature>
<dbReference type="PRINTS" id="PR00508">
    <property type="entry name" value="S21N4MTFRASE"/>
</dbReference>
<keyword evidence="2 8" id="KW-0489">Methyltransferase</keyword>
<evidence type="ECO:0000256" key="3">
    <source>
        <dbReference type="ARBA" id="ARBA00022679"/>
    </source>
</evidence>
<dbReference type="GO" id="GO:0032259">
    <property type="term" value="P:methylation"/>
    <property type="evidence" value="ECO:0007669"/>
    <property type="project" value="UniProtKB-KW"/>
</dbReference>
<reference evidence="9 10" key="1">
    <citation type="submission" date="2018-08" db="EMBL/GenBank/DDBJ databases">
        <title>A genome reference for cultivated species of the human gut microbiota.</title>
        <authorList>
            <person name="Zou Y."/>
            <person name="Xue W."/>
            <person name="Luo G."/>
        </authorList>
    </citation>
    <scope>NUCLEOTIDE SEQUENCE [LARGE SCALE GENOMIC DNA]</scope>
    <source>
        <strain evidence="9 10">AF39-8AT</strain>
    </source>
</reference>
<reference evidence="8" key="3">
    <citation type="submission" date="2023-10" db="EMBL/GenBank/DDBJ databases">
        <title>Genome of potential pathogenic bacteria in Crohn's disease.</title>
        <authorList>
            <person name="Rodriguez-Palacios A."/>
        </authorList>
    </citation>
    <scope>NUCLEOTIDE SEQUENCE</scope>
    <source>
        <strain evidence="8">CavFT-hAR107</strain>
    </source>
</reference>
<dbReference type="EMBL" id="JAWDHD010000012">
    <property type="protein sequence ID" value="MDU0250631.1"/>
    <property type="molecule type" value="Genomic_DNA"/>
</dbReference>
<comment type="similarity">
    <text evidence="1">Belongs to the N(4)/N(6)-methyltransferase family.</text>
</comment>
<protein>
    <submittedName>
        <fullName evidence="8">Site-specific DNA-methyltransferase</fullName>
        <ecNumber evidence="8">2.1.1.-</ecNumber>
    </submittedName>
</protein>
<evidence type="ECO:0000313" key="11">
    <source>
        <dbReference type="Proteomes" id="UP000468344"/>
    </source>
</evidence>
<accession>A0A3E4KD19</accession>
<dbReference type="EMBL" id="WDBY01000036">
    <property type="protein sequence ID" value="KAB6474834.1"/>
    <property type="molecule type" value="Genomic_DNA"/>
</dbReference>
<dbReference type="InterPro" id="IPR029063">
    <property type="entry name" value="SAM-dependent_MTases_sf"/>
</dbReference>
<evidence type="ECO:0000259" key="5">
    <source>
        <dbReference type="Pfam" id="PF01555"/>
    </source>
</evidence>
<evidence type="ECO:0000313" key="12">
    <source>
        <dbReference type="Proteomes" id="UP000483142"/>
    </source>
</evidence>
<sequence length="671" mass="77493">MNKKELYNKILQLDGLTNEEKSELLGLLRKQKKYGLVWEDKPEDVEERLREELPVLVEDTAKALISTEADAPNHILIEGDNLEALTALTYTHEGKIDVIYIDPPYNRGEKDFKYNDDYVDKENPFRHSLWLSFMKKRLSIAKSLLKNDGVMIVHIDEHEFDALNILLETEIFTRDNCLGQIIWNKLNPKGDANAVAIQHEYILLYCKNKEAFNSSPNHLMREKPNALKIINKAKSLFSKIGKTIIPEDVKTVISPFEYSEDVLKDFYVTYDLQLINKEFQAWLKRSDFSEGEKAYQYIDENGDAFQTVSMAWPNKETPNSDYFIPLIHPINGEKCPVPDKGWRYPSTTFSNMLGTNEPVELLPNMVVKGQIVFTTGRKGNNQPRNKYLLKENLLENTPSIINDGTSNDKLFKELGIDFEYPKTLAVAKYLLKNVLPNSEIILDFFAGSGTTLHATMQLNAEDSGHRKCILVTNNENNICEEVTYKRNKRVINGYTTPRGEEVPGLKNNTLRYYRTSFVGRSRSMKNMRQLMSLSTDMLCIKEDLYTEQPKFGEQPTYKNVFRYFDNGRKRMMVIYREEAVQQLVELIQKTDYEGKMLVYVFSPSEDPWEGEFEEVQDRVQLCALPQAIYNAYRRILPKKKDEFVGADETKATGQANVTDGTLNFDNEEELQ</sequence>
<evidence type="ECO:0000256" key="1">
    <source>
        <dbReference type="ARBA" id="ARBA00006594"/>
    </source>
</evidence>
<dbReference type="InterPro" id="IPR002941">
    <property type="entry name" value="DNA_methylase_N4/N6"/>
</dbReference>
<dbReference type="Proteomes" id="UP000483142">
    <property type="component" value="Unassembled WGS sequence"/>
</dbReference>
<dbReference type="Proteomes" id="UP000468344">
    <property type="component" value="Unassembled WGS sequence"/>
</dbReference>
<dbReference type="AlphaFoldDB" id="A0A3E4KD19"/>
<proteinExistence type="inferred from homology"/>
<organism evidence="8 13">
    <name type="scientific">Phocaeicola vulgatus</name>
    <name type="common">Bacteroides vulgatus</name>
    <dbReference type="NCBI Taxonomy" id="821"/>
    <lineage>
        <taxon>Bacteria</taxon>
        <taxon>Pseudomonadati</taxon>
        <taxon>Bacteroidota</taxon>
        <taxon>Bacteroidia</taxon>
        <taxon>Bacteroidales</taxon>
        <taxon>Bacteroidaceae</taxon>
        <taxon>Phocaeicola</taxon>
    </lineage>
</organism>